<dbReference type="Proteomes" id="UP000092967">
    <property type="component" value="Chromosome"/>
</dbReference>
<reference evidence="1 2" key="1">
    <citation type="submission" date="2016-02" db="EMBL/GenBank/DDBJ databases">
        <authorList>
            <person name="Wen L."/>
            <person name="He K."/>
            <person name="Yang H."/>
        </authorList>
    </citation>
    <scope>NUCLEOTIDE SEQUENCE [LARGE SCALE GENOMIC DNA]</scope>
    <source>
        <strain evidence="1 2">CZ1127</strain>
    </source>
</reference>
<accession>A0A1B1Y7L9</accession>
<dbReference type="EMBL" id="CP014224">
    <property type="protein sequence ID" value="ANW96747.1"/>
    <property type="molecule type" value="Genomic_DNA"/>
</dbReference>
<name>A0A1B1Y7L9_9FLAO</name>
<organism evidence="1 2">
    <name type="scientific">Wenyingzhuangia fucanilytica</name>
    <dbReference type="NCBI Taxonomy" id="1790137"/>
    <lineage>
        <taxon>Bacteria</taxon>
        <taxon>Pseudomonadati</taxon>
        <taxon>Bacteroidota</taxon>
        <taxon>Flavobacteriia</taxon>
        <taxon>Flavobacteriales</taxon>
        <taxon>Flavobacteriaceae</taxon>
        <taxon>Wenyingzhuangia</taxon>
    </lineage>
</organism>
<proteinExistence type="predicted"/>
<sequence length="150" mass="17238">MLKINELSSFIEFVKTKIEFSDDLFIVDDKDFSKKSRDFKTTKIGLLVVIPSSSPNSKDVDQIEFKDLCSFYFLKKQTDNDGNKAFLEKLSLCQNKAIEFIELIQQIQRNDFGCIDGFEQIEFPTLDVNPVSNFNGYCGYSLDFSLINPI</sequence>
<dbReference type="AlphaFoldDB" id="A0A1B1Y7L9"/>
<dbReference type="RefSeq" id="WP_068827191.1">
    <property type="nucleotide sequence ID" value="NZ_CP014224.1"/>
</dbReference>
<keyword evidence="2" id="KW-1185">Reference proteome</keyword>
<protein>
    <submittedName>
        <fullName evidence="1">Uncharacterized protein</fullName>
    </submittedName>
</protein>
<gene>
    <name evidence="1" type="ORF">AXE80_10875</name>
</gene>
<dbReference type="STRING" id="1790137.AXE80_10875"/>
<dbReference type="KEGG" id="wfu:AXE80_10875"/>
<evidence type="ECO:0000313" key="2">
    <source>
        <dbReference type="Proteomes" id="UP000092967"/>
    </source>
</evidence>
<evidence type="ECO:0000313" key="1">
    <source>
        <dbReference type="EMBL" id="ANW96747.1"/>
    </source>
</evidence>
<dbReference type="OrthoDB" id="1448748at2"/>